<feature type="domain" description="N-acetyltransferase" evidence="1">
    <location>
        <begin position="8"/>
        <end position="147"/>
    </location>
</feature>
<evidence type="ECO:0000313" key="2">
    <source>
        <dbReference type="EMBL" id="MEM0516002.1"/>
    </source>
</evidence>
<proteinExistence type="predicted"/>
<comment type="caution">
    <text evidence="2">The sequence shown here is derived from an EMBL/GenBank/DDBJ whole genome shotgun (WGS) entry which is preliminary data.</text>
</comment>
<dbReference type="GO" id="GO:0016746">
    <property type="term" value="F:acyltransferase activity"/>
    <property type="evidence" value="ECO:0007669"/>
    <property type="project" value="UniProtKB-KW"/>
</dbReference>
<evidence type="ECO:0000259" key="1">
    <source>
        <dbReference type="PROSITE" id="PS51186"/>
    </source>
</evidence>
<protein>
    <submittedName>
        <fullName evidence="2">GNAT family N-acetyltransferase</fullName>
        <ecNumber evidence="2">2.3.1.-</ecNumber>
    </submittedName>
</protein>
<keyword evidence="2" id="KW-0808">Transferase</keyword>
<evidence type="ECO:0000313" key="3">
    <source>
        <dbReference type="Proteomes" id="UP001447008"/>
    </source>
</evidence>
<dbReference type="InterPro" id="IPR000182">
    <property type="entry name" value="GNAT_dom"/>
</dbReference>
<dbReference type="EC" id="2.3.1.-" evidence="2"/>
<sequence length="147" mass="16871">MSILWLHKHFNELNTGELFTLMRARVDVFVVEQNCPYPELDDADIAADTLHLLGYQDGQLCAYARCISKEEKVAIGRVLCVKKWRGKGLAKVLMNEALALCHNHFPGRTVVLSAQTYLLDFYRDFGFHTRGEPYLEDGIEHQDMELL</sequence>
<dbReference type="Gene3D" id="3.40.630.30">
    <property type="match status" value="1"/>
</dbReference>
<reference evidence="2 3" key="1">
    <citation type="submission" date="2024-03" db="EMBL/GenBank/DDBJ databases">
        <title>Pseudoalteromonas qingdaonensis sp. nov., isolated from the intestines of marine benthic organisms.</title>
        <authorList>
            <person name="Lin X."/>
            <person name="Fang S."/>
            <person name="Hu X."/>
        </authorList>
    </citation>
    <scope>NUCLEOTIDE SEQUENCE [LARGE SCALE GENOMIC DNA]</scope>
    <source>
        <strain evidence="2 3">YIC-827</strain>
    </source>
</reference>
<accession>A0ABU9MXK8</accession>
<dbReference type="PROSITE" id="PS51186">
    <property type="entry name" value="GNAT"/>
    <property type="match status" value="1"/>
</dbReference>
<organism evidence="2 3">
    <name type="scientific">Pseudoalteromonas qingdaonensis</name>
    <dbReference type="NCBI Taxonomy" id="3131913"/>
    <lineage>
        <taxon>Bacteria</taxon>
        <taxon>Pseudomonadati</taxon>
        <taxon>Pseudomonadota</taxon>
        <taxon>Gammaproteobacteria</taxon>
        <taxon>Alteromonadales</taxon>
        <taxon>Pseudoalteromonadaceae</taxon>
        <taxon>Pseudoalteromonas</taxon>
    </lineage>
</organism>
<dbReference type="SUPFAM" id="SSF55729">
    <property type="entry name" value="Acyl-CoA N-acyltransferases (Nat)"/>
    <property type="match status" value="1"/>
</dbReference>
<dbReference type="Pfam" id="PF13673">
    <property type="entry name" value="Acetyltransf_10"/>
    <property type="match status" value="1"/>
</dbReference>
<keyword evidence="2" id="KW-0012">Acyltransferase</keyword>
<dbReference type="InterPro" id="IPR016181">
    <property type="entry name" value="Acyl_CoA_acyltransferase"/>
</dbReference>
<name>A0ABU9MXK8_9GAMM</name>
<dbReference type="CDD" id="cd04301">
    <property type="entry name" value="NAT_SF"/>
    <property type="match status" value="1"/>
</dbReference>
<gene>
    <name evidence="2" type="ORF">WCN91_11345</name>
</gene>
<dbReference type="EMBL" id="JBCGCU010000012">
    <property type="protein sequence ID" value="MEM0516002.1"/>
    <property type="molecule type" value="Genomic_DNA"/>
</dbReference>
<dbReference type="RefSeq" id="WP_342679143.1">
    <property type="nucleotide sequence ID" value="NZ_JBCGCU010000012.1"/>
</dbReference>
<dbReference type="Proteomes" id="UP001447008">
    <property type="component" value="Unassembled WGS sequence"/>
</dbReference>
<keyword evidence="3" id="KW-1185">Reference proteome</keyword>